<dbReference type="InterPro" id="IPR003597">
    <property type="entry name" value="Ig_C1-set"/>
</dbReference>
<reference evidence="3" key="2">
    <citation type="submission" date="2025-09" db="UniProtKB">
        <authorList>
            <consortium name="Ensembl"/>
        </authorList>
    </citation>
    <scope>IDENTIFICATION</scope>
</reference>
<dbReference type="Gene3D" id="2.60.40.10">
    <property type="entry name" value="Immunoglobulins"/>
    <property type="match status" value="4"/>
</dbReference>
<dbReference type="InterPro" id="IPR003006">
    <property type="entry name" value="Ig/MHC_CS"/>
</dbReference>
<feature type="domain" description="Ig-like" evidence="2">
    <location>
        <begin position="261"/>
        <end position="347"/>
    </location>
</feature>
<dbReference type="PROSITE" id="PS50835">
    <property type="entry name" value="IG_LIKE"/>
    <property type="match status" value="4"/>
</dbReference>
<evidence type="ECO:0000313" key="4">
    <source>
        <dbReference type="Proteomes" id="UP000694406"/>
    </source>
</evidence>
<accession>A0A8C5REQ0</accession>
<protein>
    <recommendedName>
        <fullName evidence="2">Ig-like domain-containing protein</fullName>
    </recommendedName>
</protein>
<dbReference type="InterPro" id="IPR013783">
    <property type="entry name" value="Ig-like_fold"/>
</dbReference>
<evidence type="ECO:0000259" key="2">
    <source>
        <dbReference type="PROSITE" id="PS50835"/>
    </source>
</evidence>
<dbReference type="InterPro" id="IPR007110">
    <property type="entry name" value="Ig-like_dom"/>
</dbReference>
<dbReference type="FunFam" id="2.60.40.10:FF:000463">
    <property type="entry name" value="Immunoglobulin heavy constant gamma 1"/>
    <property type="match status" value="1"/>
</dbReference>
<dbReference type="AlphaFoldDB" id="A0A8C5REQ0"/>
<dbReference type="Proteomes" id="UP000694406">
    <property type="component" value="Unplaced"/>
</dbReference>
<keyword evidence="4" id="KW-1185">Reference proteome</keyword>
<sequence>MTIVHCDYWFDYWGKGTSVTVTAESPKAPSLFPLIPSGDDSETTDIAIGCLAKNFLPDSIDFSWDNQQNQSIGNQNYIKFPSILSSGTYTAVSQAKVPRSTWNQFQLFYCKATHPQGNKIVPVVQQYKGSSSVEPTILIRAPILDAFSSMYLNSTVTCEVSDLCSGNVAIRWLKEQREITTGITTSKPVPNGRGGYTIRSKVVITKEDWISEKKFTCEAKTKGSTILSETFSLLSFCKKDGCLDVTVETIPPAFADMFQTSSANLTCKISNIPIDADYSKLNVTWTRASDQKQLHTVMTNFLSQGNEFYYVNAVATVCATEWKETETFTCKVTFEGILVKPKEKTLVKESVGEPKAPSVYVLPPSLEELNLRETVTLTCLIKHFNPGNFFVRWLQNEQPVSESVYFTSKAISESKIQSKEYFAYSMLNINEQEWSTGDSFTCMVGHEALPYSSIQKTINKNTGKCFKTSSSKCNQPKLQIDTLLVYSCTLFKNAPDKLFSVSFKSPKLTTMTEKAKELLLLLKEEQKKEKVLMPRAKVHIGDMVIHALNALSSLPTYEKEY</sequence>
<dbReference type="CDD" id="cd05768">
    <property type="entry name" value="IgC1_CH3_IgAGD_CH4_IgAEM"/>
    <property type="match status" value="1"/>
</dbReference>
<dbReference type="SUPFAM" id="SSF48726">
    <property type="entry name" value="Immunoglobulin"/>
    <property type="match status" value="4"/>
</dbReference>
<dbReference type="PANTHER" id="PTHR23411">
    <property type="entry name" value="TAPASIN"/>
    <property type="match status" value="1"/>
</dbReference>
<keyword evidence="1" id="KW-0393">Immunoglobulin domain</keyword>
<feature type="domain" description="Ig-like" evidence="2">
    <location>
        <begin position="357"/>
        <end position="459"/>
    </location>
</feature>
<name>A0A8C5REQ0_LATLA</name>
<dbReference type="GeneTree" id="ENSGT00940000161491"/>
<dbReference type="SMART" id="SM00407">
    <property type="entry name" value="IGc1"/>
    <property type="match status" value="4"/>
</dbReference>
<dbReference type="CDD" id="cd00098">
    <property type="entry name" value="IgC1"/>
    <property type="match status" value="1"/>
</dbReference>
<dbReference type="PROSITE" id="PS00290">
    <property type="entry name" value="IG_MHC"/>
    <property type="match status" value="1"/>
</dbReference>
<dbReference type="InterPro" id="IPR036179">
    <property type="entry name" value="Ig-like_dom_sf"/>
</dbReference>
<dbReference type="Pfam" id="PF07654">
    <property type="entry name" value="C1-set"/>
    <property type="match status" value="4"/>
</dbReference>
<evidence type="ECO:0000313" key="3">
    <source>
        <dbReference type="Ensembl" id="ENSLLTP00000001538.1"/>
    </source>
</evidence>
<evidence type="ECO:0000256" key="1">
    <source>
        <dbReference type="ARBA" id="ARBA00023319"/>
    </source>
</evidence>
<feature type="domain" description="Ig-like" evidence="2">
    <location>
        <begin position="29"/>
        <end position="121"/>
    </location>
</feature>
<proteinExistence type="predicted"/>
<feature type="domain" description="Ig-like" evidence="2">
    <location>
        <begin position="135"/>
        <end position="232"/>
    </location>
</feature>
<reference evidence="3" key="1">
    <citation type="submission" date="2025-08" db="UniProtKB">
        <authorList>
            <consortium name="Ensembl"/>
        </authorList>
    </citation>
    <scope>IDENTIFICATION</scope>
</reference>
<dbReference type="Ensembl" id="ENSLLTT00000001598.1">
    <property type="protein sequence ID" value="ENSLLTP00000001538.1"/>
    <property type="gene ID" value="ENSLLTG00000001180.1"/>
</dbReference>
<organism evidence="3 4">
    <name type="scientific">Laticauda laticaudata</name>
    <name type="common">Blue-ringed sea krait</name>
    <name type="synonym">Blue-lipped sea krait</name>
    <dbReference type="NCBI Taxonomy" id="8630"/>
    <lineage>
        <taxon>Eukaryota</taxon>
        <taxon>Metazoa</taxon>
        <taxon>Chordata</taxon>
        <taxon>Craniata</taxon>
        <taxon>Vertebrata</taxon>
        <taxon>Euteleostomi</taxon>
        <taxon>Lepidosauria</taxon>
        <taxon>Squamata</taxon>
        <taxon>Bifurcata</taxon>
        <taxon>Unidentata</taxon>
        <taxon>Episquamata</taxon>
        <taxon>Toxicofera</taxon>
        <taxon>Serpentes</taxon>
        <taxon>Colubroidea</taxon>
        <taxon>Elapidae</taxon>
        <taxon>Laticaudinae</taxon>
        <taxon>Laticauda</taxon>
    </lineage>
</organism>
<dbReference type="InterPro" id="IPR050380">
    <property type="entry name" value="Immune_Resp_Modulators"/>
</dbReference>